<dbReference type="GO" id="GO:1990904">
    <property type="term" value="C:ribonucleoprotein complex"/>
    <property type="evidence" value="ECO:0007669"/>
    <property type="project" value="InterPro"/>
</dbReference>
<accession>X6N7J2</accession>
<feature type="domain" description="RRM" evidence="6">
    <location>
        <begin position="51"/>
        <end position="129"/>
    </location>
</feature>
<gene>
    <name evidence="7" type="ORF">RFI_15478</name>
</gene>
<dbReference type="Gene3D" id="3.30.70.330">
    <property type="match status" value="1"/>
</dbReference>
<evidence type="ECO:0000259" key="6">
    <source>
        <dbReference type="PROSITE" id="PS50102"/>
    </source>
</evidence>
<evidence type="ECO:0000256" key="5">
    <source>
        <dbReference type="SAM" id="Phobius"/>
    </source>
</evidence>
<evidence type="ECO:0000313" key="8">
    <source>
        <dbReference type="Proteomes" id="UP000023152"/>
    </source>
</evidence>
<feature type="transmembrane region" description="Helical" evidence="5">
    <location>
        <begin position="122"/>
        <end position="140"/>
    </location>
</feature>
<dbReference type="PANTHER" id="PTHR48025:SF1">
    <property type="entry name" value="RRM DOMAIN-CONTAINING PROTEIN"/>
    <property type="match status" value="1"/>
</dbReference>
<name>X6N7J2_RETFI</name>
<dbReference type="InterPro" id="IPR050502">
    <property type="entry name" value="Euk_RNA-bind_prot"/>
</dbReference>
<sequence length="196" mass="22610">MIWKIFLIKKKYMRACPLFQKKKKKKKGYTIGGKKLKVAYSRPQSKEIQNSNLYVTNVPSDWDNERLGQVFRPFGFVVESRILVDQDGRSRSVGFVRMDNNGNALKAISGIHSYGIDGGVELVVKVLHFCFFYTLFFFFLKLKNQNRRWGMNPSGDYISEGGHDNRQSGHRNNRRRSGGMMPDQSGDPNRNFEAQS</sequence>
<feature type="compositionally biased region" description="Polar residues" evidence="4">
    <location>
        <begin position="186"/>
        <end position="196"/>
    </location>
</feature>
<proteinExistence type="predicted"/>
<organism evidence="7 8">
    <name type="scientific">Reticulomyxa filosa</name>
    <dbReference type="NCBI Taxonomy" id="46433"/>
    <lineage>
        <taxon>Eukaryota</taxon>
        <taxon>Sar</taxon>
        <taxon>Rhizaria</taxon>
        <taxon>Retaria</taxon>
        <taxon>Foraminifera</taxon>
        <taxon>Monothalamids</taxon>
        <taxon>Reticulomyxidae</taxon>
        <taxon>Reticulomyxa</taxon>
    </lineage>
</organism>
<keyword evidence="2 3" id="KW-0694">RNA-binding</keyword>
<comment type="caution">
    <text evidence="7">The sequence shown here is derived from an EMBL/GenBank/DDBJ whole genome shotgun (WGS) entry which is preliminary data.</text>
</comment>
<dbReference type="AlphaFoldDB" id="X6N7J2"/>
<reference evidence="7 8" key="1">
    <citation type="journal article" date="2013" name="Curr. Biol.">
        <title>The Genome of the Foraminiferan Reticulomyxa filosa.</title>
        <authorList>
            <person name="Glockner G."/>
            <person name="Hulsmann N."/>
            <person name="Schleicher M."/>
            <person name="Noegel A.A."/>
            <person name="Eichinger L."/>
            <person name="Gallinger C."/>
            <person name="Pawlowski J."/>
            <person name="Sierra R."/>
            <person name="Euteneuer U."/>
            <person name="Pillet L."/>
            <person name="Moustafa A."/>
            <person name="Platzer M."/>
            <person name="Groth M."/>
            <person name="Szafranski K."/>
            <person name="Schliwa M."/>
        </authorList>
    </citation>
    <scope>NUCLEOTIDE SEQUENCE [LARGE SCALE GENOMIC DNA]</scope>
</reference>
<evidence type="ECO:0000256" key="2">
    <source>
        <dbReference type="ARBA" id="ARBA00022884"/>
    </source>
</evidence>
<evidence type="ECO:0000256" key="3">
    <source>
        <dbReference type="PROSITE-ProRule" id="PRU00176"/>
    </source>
</evidence>
<keyword evidence="5" id="KW-0812">Transmembrane</keyword>
<dbReference type="InterPro" id="IPR012677">
    <property type="entry name" value="Nucleotide-bd_a/b_plait_sf"/>
</dbReference>
<evidence type="ECO:0000313" key="7">
    <source>
        <dbReference type="EMBL" id="ETO21724.1"/>
    </source>
</evidence>
<dbReference type="GO" id="GO:0003729">
    <property type="term" value="F:mRNA binding"/>
    <property type="evidence" value="ECO:0007669"/>
    <property type="project" value="TreeGrafter"/>
</dbReference>
<evidence type="ECO:0000256" key="4">
    <source>
        <dbReference type="SAM" id="MobiDB-lite"/>
    </source>
</evidence>
<feature type="region of interest" description="Disordered" evidence="4">
    <location>
        <begin position="157"/>
        <end position="196"/>
    </location>
</feature>
<dbReference type="EMBL" id="ASPP01011363">
    <property type="protein sequence ID" value="ETO21724.1"/>
    <property type="molecule type" value="Genomic_DNA"/>
</dbReference>
<dbReference type="InterPro" id="IPR035979">
    <property type="entry name" value="RBD_domain_sf"/>
</dbReference>
<dbReference type="PROSITE" id="PS50102">
    <property type="entry name" value="RRM"/>
    <property type="match status" value="1"/>
</dbReference>
<dbReference type="InterPro" id="IPR000504">
    <property type="entry name" value="RRM_dom"/>
</dbReference>
<protein>
    <recommendedName>
        <fullName evidence="6">RRM domain-containing protein</fullName>
    </recommendedName>
</protein>
<keyword evidence="5" id="KW-0472">Membrane</keyword>
<dbReference type="PRINTS" id="PR00961">
    <property type="entry name" value="HUDSXLRNA"/>
</dbReference>
<dbReference type="Pfam" id="PF00076">
    <property type="entry name" value="RRM_1"/>
    <property type="match status" value="1"/>
</dbReference>
<dbReference type="SMART" id="SM00360">
    <property type="entry name" value="RRM"/>
    <property type="match status" value="1"/>
</dbReference>
<evidence type="ECO:0000256" key="1">
    <source>
        <dbReference type="ARBA" id="ARBA00022737"/>
    </source>
</evidence>
<dbReference type="PANTHER" id="PTHR48025">
    <property type="entry name" value="OS02G0815200 PROTEIN"/>
    <property type="match status" value="1"/>
</dbReference>
<dbReference type="GO" id="GO:0005634">
    <property type="term" value="C:nucleus"/>
    <property type="evidence" value="ECO:0007669"/>
    <property type="project" value="TreeGrafter"/>
</dbReference>
<dbReference type="Proteomes" id="UP000023152">
    <property type="component" value="Unassembled WGS sequence"/>
</dbReference>
<keyword evidence="8" id="KW-1185">Reference proteome</keyword>
<feature type="compositionally biased region" description="Basic residues" evidence="4">
    <location>
        <begin position="168"/>
        <end position="177"/>
    </location>
</feature>
<dbReference type="OrthoDB" id="266020at2759"/>
<dbReference type="SUPFAM" id="SSF54928">
    <property type="entry name" value="RNA-binding domain, RBD"/>
    <property type="match status" value="1"/>
</dbReference>
<keyword evidence="1" id="KW-0677">Repeat</keyword>
<keyword evidence="5" id="KW-1133">Transmembrane helix</keyword>
<dbReference type="InterPro" id="IPR002343">
    <property type="entry name" value="Hud_Sxl_RNA"/>
</dbReference>